<dbReference type="EMBL" id="WSLF01000008">
    <property type="protein sequence ID" value="KAE9633426.1"/>
    <property type="molecule type" value="Genomic_DNA"/>
</dbReference>
<keyword evidence="2" id="KW-0812">Transmembrane</keyword>
<dbReference type="OrthoDB" id="9772748at2"/>
<evidence type="ECO:0000313" key="4">
    <source>
        <dbReference type="Proteomes" id="UP000483018"/>
    </source>
</evidence>
<proteinExistence type="predicted"/>
<feature type="coiled-coil region" evidence="1">
    <location>
        <begin position="129"/>
        <end position="177"/>
    </location>
</feature>
<keyword evidence="2" id="KW-1133">Transmembrane helix</keyword>
<name>A0A7C8LPF8_9FIRM</name>
<keyword evidence="4" id="KW-1185">Reference proteome</keyword>
<keyword evidence="1" id="KW-0175">Coiled coil</keyword>
<dbReference type="AlphaFoldDB" id="A0A7C8LPF8"/>
<sequence length="399" mass="47557">MKESSKKQNNRFAGFLKSITLGLFSRFKKQDETNELYDLFNREDEFSDDAEKANSLCAELMDIADQKINLLKELQEVMKQEKELEQFKLLTAEDMKKIRKLLFDYKAIEDEKESLKGRLISKNRILSVIQKYEDEIPKILNEIKEAEEKQIRVKRDVDYLEGEKEALIYNREQLENAQVLIYRLSIGTVIALGIVALIFAVLIAKETRILIPAVITAIVAIGMGTWIYIFRRQVEYELVKNGRMQARAVKLLNKAKIRYVYYTNFLEYEYKKFNVDSLEQLERNWELYKKNKHHEKRYRSINSTMSKIEDEVLSILENRGIYVRYFDDIKQWSTVEERRKILAELEQEREALESKLDFLDTYQEDIWNQLNELKERDQTEDKIIEKIIQNYLEDMEAKA</sequence>
<keyword evidence="2" id="KW-0472">Membrane</keyword>
<accession>A0A7C8LPF8</accession>
<protein>
    <submittedName>
        <fullName evidence="3">Uncharacterized protein</fullName>
    </submittedName>
</protein>
<gene>
    <name evidence="3" type="ORF">GND95_09310</name>
</gene>
<feature type="transmembrane region" description="Helical" evidence="2">
    <location>
        <begin position="180"/>
        <end position="203"/>
    </location>
</feature>
<dbReference type="RefSeq" id="WP_158740695.1">
    <property type="nucleotide sequence ID" value="NZ_WSLF01000008.1"/>
</dbReference>
<comment type="caution">
    <text evidence="3">The sequence shown here is derived from an EMBL/GenBank/DDBJ whole genome shotgun (WGS) entry which is preliminary data.</text>
</comment>
<feature type="transmembrane region" description="Helical" evidence="2">
    <location>
        <begin position="209"/>
        <end position="230"/>
    </location>
</feature>
<evidence type="ECO:0000256" key="1">
    <source>
        <dbReference type="SAM" id="Coils"/>
    </source>
</evidence>
<dbReference type="Proteomes" id="UP000483018">
    <property type="component" value="Unassembled WGS sequence"/>
</dbReference>
<evidence type="ECO:0000313" key="3">
    <source>
        <dbReference type="EMBL" id="KAE9633426.1"/>
    </source>
</evidence>
<organism evidence="3 4">
    <name type="scientific">Defluviitalea raffinosedens</name>
    <dbReference type="NCBI Taxonomy" id="1450156"/>
    <lineage>
        <taxon>Bacteria</taxon>
        <taxon>Bacillati</taxon>
        <taxon>Bacillota</taxon>
        <taxon>Clostridia</taxon>
        <taxon>Lachnospirales</taxon>
        <taxon>Defluviitaleaceae</taxon>
        <taxon>Defluviitalea</taxon>
    </lineage>
</organism>
<reference evidence="3 4" key="1">
    <citation type="submission" date="2019-12" db="EMBL/GenBank/DDBJ databases">
        <title>Defluviitalea raffinosedens, isolated from a biogas fermenter, genome sequencing and characterization.</title>
        <authorList>
            <person name="Rettenmaier R."/>
            <person name="Schneider M."/>
            <person name="Neuhaus K."/>
            <person name="Liebl W."/>
            <person name="Zverlov V."/>
        </authorList>
    </citation>
    <scope>NUCLEOTIDE SEQUENCE [LARGE SCALE GENOMIC DNA]</scope>
    <source>
        <strain evidence="3 4">249c-K6</strain>
    </source>
</reference>
<feature type="coiled-coil region" evidence="1">
    <location>
        <begin position="335"/>
        <end position="362"/>
    </location>
</feature>
<evidence type="ECO:0000256" key="2">
    <source>
        <dbReference type="SAM" id="Phobius"/>
    </source>
</evidence>